<evidence type="ECO:0000313" key="1">
    <source>
        <dbReference type="EMBL" id="KKI62939.1"/>
    </source>
</evidence>
<dbReference type="Proteomes" id="UP000034455">
    <property type="component" value="Unassembled WGS sequence"/>
</dbReference>
<gene>
    <name evidence="1" type="ORF">UF66_1581</name>
</gene>
<organism evidence="1 2">
    <name type="scientific">Staphylococcus cohnii subsp. cohnii</name>
    <dbReference type="NCBI Taxonomy" id="74704"/>
    <lineage>
        <taxon>Bacteria</taxon>
        <taxon>Bacillati</taxon>
        <taxon>Bacillota</taxon>
        <taxon>Bacilli</taxon>
        <taxon>Bacillales</taxon>
        <taxon>Staphylococcaceae</taxon>
        <taxon>Staphylococcus</taxon>
        <taxon>Staphylococcus cohnii species complex</taxon>
    </lineage>
</organism>
<dbReference type="EMBL" id="LAKJ01000026">
    <property type="protein sequence ID" value="KKI62939.1"/>
    <property type="molecule type" value="Genomic_DNA"/>
</dbReference>
<evidence type="ECO:0000313" key="2">
    <source>
        <dbReference type="Proteomes" id="UP000034455"/>
    </source>
</evidence>
<dbReference type="AlphaFoldDB" id="A0A0M2NWN7"/>
<comment type="caution">
    <text evidence="1">The sequence shown here is derived from an EMBL/GenBank/DDBJ whole genome shotgun (WGS) entry which is preliminary data.</text>
</comment>
<accession>A0A0M2NWN7</accession>
<sequence length="38" mass="4300">MMWLLQNQTPSSKTINRFRVNPKADALLTSLVHCINGT</sequence>
<dbReference type="PATRIC" id="fig|74704.6.peg.1622"/>
<proteinExistence type="predicted"/>
<name>A0A0M2NWN7_STACC</name>
<protein>
    <submittedName>
        <fullName evidence="1">Uncharacterized protein</fullName>
    </submittedName>
</protein>
<reference evidence="1 2" key="1">
    <citation type="submission" date="2015-03" db="EMBL/GenBank/DDBJ databases">
        <title>Genome Assembly of Staphylococcus cohnii subsp. cohnii strain G22B2.</title>
        <authorList>
            <person name="Nair G."/>
            <person name="Kaur G."/>
            <person name="Khatri I."/>
            <person name="Singh N.K."/>
            <person name="Sathyabama S."/>
            <person name="Maurya S.K."/>
            <person name="Subramanian S."/>
            <person name="Agrewala J.N."/>
            <person name="Mayilraj S."/>
        </authorList>
    </citation>
    <scope>NUCLEOTIDE SEQUENCE [LARGE SCALE GENOMIC DNA]</scope>
    <source>
        <strain evidence="1 2">G22B2</strain>
    </source>
</reference>